<dbReference type="RefSeq" id="WP_083534321.1">
    <property type="nucleotide sequence ID" value="NZ_JAADZU010000060.1"/>
</dbReference>
<feature type="domain" description="HTH hxlR-type" evidence="5">
    <location>
        <begin position="44"/>
        <end position="143"/>
    </location>
</feature>
<keyword evidence="7" id="KW-1185">Reference proteome</keyword>
<dbReference type="Pfam" id="PF01638">
    <property type="entry name" value="HxlR"/>
    <property type="match status" value="1"/>
</dbReference>
<dbReference type="InterPro" id="IPR002577">
    <property type="entry name" value="HTH_HxlR"/>
</dbReference>
<organism evidence="6 7">
    <name type="scientific">Gordonia desulfuricans</name>
    <dbReference type="NCBI Taxonomy" id="89051"/>
    <lineage>
        <taxon>Bacteria</taxon>
        <taxon>Bacillati</taxon>
        <taxon>Actinomycetota</taxon>
        <taxon>Actinomycetes</taxon>
        <taxon>Mycobacteriales</taxon>
        <taxon>Gordoniaceae</taxon>
        <taxon>Gordonia</taxon>
    </lineage>
</organism>
<dbReference type="SUPFAM" id="SSF46785">
    <property type="entry name" value="Winged helix' DNA-binding domain"/>
    <property type="match status" value="1"/>
</dbReference>
<dbReference type="AlphaFoldDB" id="A0A7K3LT82"/>
<keyword evidence="2" id="KW-0238">DNA-binding</keyword>
<dbReference type="PANTHER" id="PTHR33204">
    <property type="entry name" value="TRANSCRIPTIONAL REGULATOR, MARR FAMILY"/>
    <property type="match status" value="1"/>
</dbReference>
<dbReference type="Gene3D" id="1.10.10.10">
    <property type="entry name" value="Winged helix-like DNA-binding domain superfamily/Winged helix DNA-binding domain"/>
    <property type="match status" value="1"/>
</dbReference>
<evidence type="ECO:0000256" key="3">
    <source>
        <dbReference type="ARBA" id="ARBA00023163"/>
    </source>
</evidence>
<proteinExistence type="predicted"/>
<dbReference type="Proteomes" id="UP000466307">
    <property type="component" value="Unassembled WGS sequence"/>
</dbReference>
<name>A0A7K3LT82_9ACTN</name>
<keyword evidence="1" id="KW-0805">Transcription regulation</keyword>
<accession>A0A7K3LT82</accession>
<feature type="region of interest" description="Disordered" evidence="4">
    <location>
        <begin position="1"/>
        <end position="20"/>
    </location>
</feature>
<sequence length="193" mass="21318">MSQGEQGAAGPADDAAGPAESADEVLRLEGAYADRDAWTAKGFCRMERALEVVGTRSSMVLVRELLYGAHRFDELARRAGLSEAVAAGRLKQLYADGVVDRRPYQEPGKRTRYEYVLTERGRELYTIFVALIDWGDGLRDDSRTGVQLVHRGCDAPLSAQVWCADGHRVPVEEAAARLRDEPWALRRRTQAGG</sequence>
<evidence type="ECO:0000313" key="6">
    <source>
        <dbReference type="EMBL" id="NDK91211.1"/>
    </source>
</evidence>
<dbReference type="EMBL" id="JAADZU010000060">
    <property type="protein sequence ID" value="NDK91211.1"/>
    <property type="molecule type" value="Genomic_DNA"/>
</dbReference>
<evidence type="ECO:0000259" key="5">
    <source>
        <dbReference type="PROSITE" id="PS51118"/>
    </source>
</evidence>
<dbReference type="PANTHER" id="PTHR33204:SF18">
    <property type="entry name" value="TRANSCRIPTIONAL REGULATORY PROTEIN"/>
    <property type="match status" value="1"/>
</dbReference>
<evidence type="ECO:0000313" key="7">
    <source>
        <dbReference type="Proteomes" id="UP000466307"/>
    </source>
</evidence>
<comment type="caution">
    <text evidence="6">The sequence shown here is derived from an EMBL/GenBank/DDBJ whole genome shotgun (WGS) entry which is preliminary data.</text>
</comment>
<dbReference type="InterPro" id="IPR036388">
    <property type="entry name" value="WH-like_DNA-bd_sf"/>
</dbReference>
<dbReference type="PROSITE" id="PS51118">
    <property type="entry name" value="HTH_HXLR"/>
    <property type="match status" value="1"/>
</dbReference>
<evidence type="ECO:0000256" key="4">
    <source>
        <dbReference type="SAM" id="MobiDB-lite"/>
    </source>
</evidence>
<reference evidence="6 7" key="1">
    <citation type="submission" date="2020-01" db="EMBL/GenBank/DDBJ databases">
        <title>Investigation of new actinobacteria for the biodesulphurisation of diesel fuel.</title>
        <authorList>
            <person name="Athi Narayanan S.M."/>
        </authorList>
    </citation>
    <scope>NUCLEOTIDE SEQUENCE [LARGE SCALE GENOMIC DNA]</scope>
    <source>
        <strain evidence="6 7">213E</strain>
    </source>
</reference>
<evidence type="ECO:0000256" key="2">
    <source>
        <dbReference type="ARBA" id="ARBA00023125"/>
    </source>
</evidence>
<dbReference type="GO" id="GO:0003677">
    <property type="term" value="F:DNA binding"/>
    <property type="evidence" value="ECO:0007669"/>
    <property type="project" value="UniProtKB-KW"/>
</dbReference>
<keyword evidence="3" id="KW-0804">Transcription</keyword>
<gene>
    <name evidence="6" type="ORF">GYA93_16720</name>
</gene>
<dbReference type="InterPro" id="IPR036390">
    <property type="entry name" value="WH_DNA-bd_sf"/>
</dbReference>
<evidence type="ECO:0000256" key="1">
    <source>
        <dbReference type="ARBA" id="ARBA00023015"/>
    </source>
</evidence>
<protein>
    <submittedName>
        <fullName evidence="6">Helix-turn-helix transcriptional regulator</fullName>
    </submittedName>
</protein>